<evidence type="ECO:0000256" key="1">
    <source>
        <dbReference type="SAM" id="Phobius"/>
    </source>
</evidence>
<dbReference type="AlphaFoldDB" id="A0A366MTP1"/>
<keyword evidence="1" id="KW-1133">Transmembrane helix</keyword>
<dbReference type="Proteomes" id="UP000252669">
    <property type="component" value="Unassembled WGS sequence"/>
</dbReference>
<name>A0A366MTP1_9BACT</name>
<organism evidence="2 3">
    <name type="scientific">Aliarcobacter vitoriensis</name>
    <dbReference type="NCBI Taxonomy" id="2011099"/>
    <lineage>
        <taxon>Bacteria</taxon>
        <taxon>Pseudomonadati</taxon>
        <taxon>Campylobacterota</taxon>
        <taxon>Epsilonproteobacteria</taxon>
        <taxon>Campylobacterales</taxon>
        <taxon>Arcobacteraceae</taxon>
        <taxon>Aliarcobacter</taxon>
    </lineage>
</organism>
<comment type="caution">
    <text evidence="2">The sequence shown here is derived from an EMBL/GenBank/DDBJ whole genome shotgun (WGS) entry which is preliminary data.</text>
</comment>
<accession>A0A366MTP1</accession>
<feature type="transmembrane region" description="Helical" evidence="1">
    <location>
        <begin position="152"/>
        <end position="175"/>
    </location>
</feature>
<protein>
    <submittedName>
        <fullName evidence="2">Uncharacterized protein</fullName>
    </submittedName>
</protein>
<dbReference type="RefSeq" id="WP_113894688.1">
    <property type="nucleotide sequence ID" value="NZ_JANJGA010000012.1"/>
</dbReference>
<evidence type="ECO:0000313" key="3">
    <source>
        <dbReference type="Proteomes" id="UP000252669"/>
    </source>
</evidence>
<proteinExistence type="predicted"/>
<dbReference type="EMBL" id="PDKB01000012">
    <property type="protein sequence ID" value="RBQ28762.1"/>
    <property type="molecule type" value="Genomic_DNA"/>
</dbReference>
<keyword evidence="1" id="KW-0472">Membrane</keyword>
<evidence type="ECO:0000313" key="2">
    <source>
        <dbReference type="EMBL" id="RBQ28762.1"/>
    </source>
</evidence>
<sequence>MNKYISIGAILLVIIFTIFIKCFNIEINKFFSIIFICVTSVVLLHSVNDFIADIISGIKSQSTDIENSVTDENNQTDKNNEINIKIYISCSQDKTKLNNFSNIDYNSQMIGFLERILYFIGIVFQNMGLVTIVMAFKTVARYKEIDEKMKAEYFLIGSFLSLISSIIISGIFIAFDNIHNLGIVNYVVNLITYNLKIIN</sequence>
<keyword evidence="3" id="KW-1185">Reference proteome</keyword>
<keyword evidence="1" id="KW-0812">Transmembrane</keyword>
<feature type="transmembrane region" description="Helical" evidence="1">
    <location>
        <begin position="6"/>
        <end position="23"/>
    </location>
</feature>
<feature type="transmembrane region" description="Helical" evidence="1">
    <location>
        <begin position="116"/>
        <end position="140"/>
    </location>
</feature>
<gene>
    <name evidence="2" type="ORF">CRU91_07920</name>
</gene>
<feature type="transmembrane region" description="Helical" evidence="1">
    <location>
        <begin position="30"/>
        <end position="47"/>
    </location>
</feature>
<reference evidence="2 3" key="1">
    <citation type="submission" date="2017-10" db="EMBL/GenBank/DDBJ databases">
        <title>Genomics of the genus Arcobacter.</title>
        <authorList>
            <person name="Perez-Cataluna A."/>
            <person name="Figueras M.J."/>
        </authorList>
    </citation>
    <scope>NUCLEOTIDE SEQUENCE [LARGE SCALE GENOMIC DNA]</scope>
    <source>
        <strain evidence="2 3">CECT 9230</strain>
    </source>
</reference>
<dbReference type="OrthoDB" id="5366225at2"/>